<dbReference type="KEGG" id="egu:105038395"/>
<evidence type="ECO:0000256" key="4">
    <source>
        <dbReference type="ARBA" id="ARBA00022771"/>
    </source>
</evidence>
<proteinExistence type="predicted"/>
<dbReference type="Proteomes" id="UP000504607">
    <property type="component" value="Chromosome 2"/>
</dbReference>
<dbReference type="RefSeq" id="XP_073115168.1">
    <property type="nucleotide sequence ID" value="XM_073259067.1"/>
</dbReference>
<dbReference type="AlphaFoldDB" id="A0A6I9QN27"/>
<evidence type="ECO:0000256" key="8">
    <source>
        <dbReference type="ARBA" id="ARBA00023242"/>
    </source>
</evidence>
<dbReference type="RefSeq" id="XP_019703619.1">
    <property type="nucleotide sequence ID" value="XM_019848060.2"/>
</dbReference>
<evidence type="ECO:0000313" key="12">
    <source>
        <dbReference type="RefSeq" id="XP_010912496.1"/>
    </source>
</evidence>
<evidence type="ECO:0000256" key="3">
    <source>
        <dbReference type="ARBA" id="ARBA00022737"/>
    </source>
</evidence>
<reference evidence="12 13" key="1">
    <citation type="submission" date="2025-04" db="UniProtKB">
        <authorList>
            <consortium name="RefSeq"/>
        </authorList>
    </citation>
    <scope>IDENTIFICATION</scope>
</reference>
<dbReference type="PROSITE" id="PS50157">
    <property type="entry name" value="ZINC_FINGER_C2H2_2"/>
    <property type="match status" value="1"/>
</dbReference>
<keyword evidence="2" id="KW-0479">Metal-binding</keyword>
<keyword evidence="11" id="KW-1185">Reference proteome</keyword>
<evidence type="ECO:0000313" key="13">
    <source>
        <dbReference type="RefSeq" id="XP_010912499.1"/>
    </source>
</evidence>
<dbReference type="RefSeq" id="XP_073115170.1">
    <property type="nucleotide sequence ID" value="XM_073259069.1"/>
</dbReference>
<keyword evidence="7" id="KW-0804">Transcription</keyword>
<dbReference type="PANTHER" id="PTHR46352:SF1">
    <property type="entry name" value="PROTEIN SENSITIVE TO PROTON RHIZOTOXICITY 1"/>
    <property type="match status" value="1"/>
</dbReference>
<dbReference type="InterPro" id="IPR058196">
    <property type="entry name" value="zf-C2H2_STOP1/2_C"/>
</dbReference>
<evidence type="ECO:0000259" key="10">
    <source>
        <dbReference type="PROSITE" id="PS50157"/>
    </source>
</evidence>
<dbReference type="RefSeq" id="XP_010912499.1">
    <property type="nucleotide sequence ID" value="XM_010914197.3"/>
</dbReference>
<protein>
    <submittedName>
        <fullName evidence="12 13">Zinc finger protein STOP1 homolog isoform X1</fullName>
    </submittedName>
</protein>
<evidence type="ECO:0000313" key="14">
    <source>
        <dbReference type="RefSeq" id="XP_019703619.1"/>
    </source>
</evidence>
<comment type="subcellular location">
    <subcellularLocation>
        <location evidence="1">Nucleus</location>
    </subcellularLocation>
</comment>
<evidence type="ECO:0000256" key="2">
    <source>
        <dbReference type="ARBA" id="ARBA00022723"/>
    </source>
</evidence>
<dbReference type="SMART" id="SM00355">
    <property type="entry name" value="ZnF_C2H2"/>
    <property type="match status" value="3"/>
</dbReference>
<keyword evidence="4 9" id="KW-0863">Zinc-finger</keyword>
<feature type="domain" description="C2H2-type" evidence="10">
    <location>
        <begin position="260"/>
        <end position="287"/>
    </location>
</feature>
<dbReference type="SUPFAM" id="SSF57667">
    <property type="entry name" value="beta-beta-alpha zinc fingers"/>
    <property type="match status" value="1"/>
</dbReference>
<keyword evidence="8" id="KW-0539">Nucleus</keyword>
<dbReference type="OrthoDB" id="6591996at2759"/>
<dbReference type="InterPro" id="IPR059161">
    <property type="entry name" value="Znf-C2H2_STOP1/2_3rd"/>
</dbReference>
<keyword evidence="5" id="KW-0862">Zinc</keyword>
<dbReference type="InterPro" id="IPR044300">
    <property type="entry name" value="STOP1/2"/>
</dbReference>
<evidence type="ECO:0000256" key="9">
    <source>
        <dbReference type="PROSITE-ProRule" id="PRU00042"/>
    </source>
</evidence>
<evidence type="ECO:0000313" key="11">
    <source>
        <dbReference type="Proteomes" id="UP000504607"/>
    </source>
</evidence>
<dbReference type="GO" id="GO:0008270">
    <property type="term" value="F:zinc ion binding"/>
    <property type="evidence" value="ECO:0007669"/>
    <property type="project" value="UniProtKB-KW"/>
</dbReference>
<evidence type="ECO:0000256" key="1">
    <source>
        <dbReference type="ARBA" id="ARBA00004123"/>
    </source>
</evidence>
<sequence>MDHVQRPTFEASFSMSNQSANINPNQLFTQFGAKSLSGGAGSGQSFHKYSQNLDFSSIWPYDFEQVVKTPDQVAPFANNQMGQTVDWDPRAMLSKLFFIDQKIHQVQDIIHSTIDIEGQFSIQPNELAVKQQLVTTDLTCIISQLISTVGNLLPSINDTLLSNISPVGKIGNTVGSPSSFALNGTLQQNEDFSLEKNVVMQHRDLIRSSTDSGDEGIKPVPVKNHDVKVHKDCVDRENLPLGSYEVLELKKEEILAPHTHFCSICKKGFKRSANLRMHMRGHGDEYKTPAALAKPRNEASSEPVLIKRYSCPVVGCKRNREHEKFQPLKTILCVKNHYKRSHCDKSYTCSRCNTKKFSVLADLKTHEKHCGCDRWLCSCGTLFSRKDKLLGHVNLFPGHNPASSMGDVKASGGTDQGRKIEMITEIDSLEPNFPGNSVDDVDDDPCYFFPLNFDSFKFEGLNDSP</sequence>
<keyword evidence="3" id="KW-0677">Repeat</keyword>
<dbReference type="Pfam" id="PF23118">
    <property type="entry name" value="zf-C2H2_STOP2_C"/>
    <property type="match status" value="1"/>
</dbReference>
<dbReference type="RefSeq" id="XP_073115159.1">
    <property type="nucleotide sequence ID" value="XM_073259058.1"/>
</dbReference>
<dbReference type="Gene3D" id="3.30.160.60">
    <property type="entry name" value="Classic Zinc Finger"/>
    <property type="match status" value="1"/>
</dbReference>
<dbReference type="RefSeq" id="XP_010912496.1">
    <property type="nucleotide sequence ID" value="XM_010914194.2"/>
</dbReference>
<dbReference type="InterPro" id="IPR036236">
    <property type="entry name" value="Znf_C2H2_sf"/>
</dbReference>
<dbReference type="GO" id="GO:0010447">
    <property type="term" value="P:response to acidic pH"/>
    <property type="evidence" value="ECO:0007669"/>
    <property type="project" value="InterPro"/>
</dbReference>
<dbReference type="InterPro" id="IPR013087">
    <property type="entry name" value="Znf_C2H2_type"/>
</dbReference>
<evidence type="ECO:0000256" key="7">
    <source>
        <dbReference type="ARBA" id="ARBA00023163"/>
    </source>
</evidence>
<dbReference type="PANTHER" id="PTHR46352">
    <property type="entry name" value="PROTEIN SENSITIVE TO PROTON RHIZOTOXICITY 1"/>
    <property type="match status" value="1"/>
</dbReference>
<accession>A0A6I9QN27</accession>
<evidence type="ECO:0000256" key="5">
    <source>
        <dbReference type="ARBA" id="ARBA00022833"/>
    </source>
</evidence>
<keyword evidence="6" id="KW-0805">Transcription regulation</keyword>
<dbReference type="GeneID" id="105038395"/>
<dbReference type="Pfam" id="PF23115">
    <property type="entry name" value="zf-C2H2_STOP2_3rd"/>
    <property type="match status" value="1"/>
</dbReference>
<dbReference type="PROSITE" id="PS00028">
    <property type="entry name" value="ZINC_FINGER_C2H2_1"/>
    <property type="match status" value="1"/>
</dbReference>
<gene>
    <name evidence="12 13 14" type="primary">LOC105038395</name>
</gene>
<organism evidence="11 12">
    <name type="scientific">Elaeis guineensis var. tenera</name>
    <name type="common">Oil palm</name>
    <dbReference type="NCBI Taxonomy" id="51953"/>
    <lineage>
        <taxon>Eukaryota</taxon>
        <taxon>Viridiplantae</taxon>
        <taxon>Streptophyta</taxon>
        <taxon>Embryophyta</taxon>
        <taxon>Tracheophyta</taxon>
        <taxon>Spermatophyta</taxon>
        <taxon>Magnoliopsida</taxon>
        <taxon>Liliopsida</taxon>
        <taxon>Arecaceae</taxon>
        <taxon>Arecoideae</taxon>
        <taxon>Cocoseae</taxon>
        <taxon>Elaeidinae</taxon>
        <taxon>Elaeis</taxon>
    </lineage>
</organism>
<name>A0A6I9QN27_ELAGV</name>
<dbReference type="GO" id="GO:0010044">
    <property type="term" value="P:response to aluminum ion"/>
    <property type="evidence" value="ECO:0007669"/>
    <property type="project" value="InterPro"/>
</dbReference>
<evidence type="ECO:0000256" key="6">
    <source>
        <dbReference type="ARBA" id="ARBA00023015"/>
    </source>
</evidence>